<evidence type="ECO:0000259" key="11">
    <source>
        <dbReference type="Pfam" id="PF12693"/>
    </source>
</evidence>
<dbReference type="Pfam" id="PF12693">
    <property type="entry name" value="GspL_C"/>
    <property type="match status" value="1"/>
</dbReference>
<evidence type="ECO:0000256" key="5">
    <source>
        <dbReference type="ARBA" id="ARBA00022519"/>
    </source>
</evidence>
<dbReference type="Gene3D" id="3.30.420.380">
    <property type="match status" value="1"/>
</dbReference>
<dbReference type="AlphaFoldDB" id="A0A4Y9RPW6"/>
<dbReference type="InterPro" id="IPR043129">
    <property type="entry name" value="ATPase_NBD"/>
</dbReference>
<evidence type="ECO:0000256" key="4">
    <source>
        <dbReference type="ARBA" id="ARBA00022475"/>
    </source>
</evidence>
<keyword evidence="9" id="KW-0472">Membrane</keyword>
<sequence length="366" mass="36907">MTTTRIVQIPPAASMPAPFVVFDGHGRVLQRGALLLEGEAPHAEVRTIAVAPGADVLIRWLDLPVGGAAQTRAAARWMLKDDLAALPDRTVVAVGAPGVADGPRLTAAVSATLLEAWIDYLAALGVSVEAVVPDCLVLPEPQDDLTLATVAVGGDVALRGRGFAATVQADLVEAIAGDRSLAPVGDWDAALSALATAPLPVNLLSGVERIRQVSSGGWRRVAALAAAVVISPLILAVAGAAHDRHEASQAREATLALIAEALPDAAKAADPIAEARRQLAAAPPPGGMAAASAALFAAVEGVEDAELDGMSSLAGQGLRATVSYPAFGDLDAMRTALNGSGLSLSDTSTVEDGGRVVSEVVLGGAS</sequence>
<evidence type="ECO:0000256" key="3">
    <source>
        <dbReference type="ARBA" id="ARBA00022448"/>
    </source>
</evidence>
<comment type="caution">
    <text evidence="12">The sequence shown here is derived from an EMBL/GenBank/DDBJ whole genome shotgun (WGS) entry which is preliminary data.</text>
</comment>
<evidence type="ECO:0000256" key="9">
    <source>
        <dbReference type="ARBA" id="ARBA00023136"/>
    </source>
</evidence>
<comment type="subcellular location">
    <subcellularLocation>
        <location evidence="1">Cell inner membrane</location>
        <topology evidence="1">Single-pass membrane protein</topology>
    </subcellularLocation>
</comment>
<dbReference type="RefSeq" id="WP_135195761.1">
    <property type="nucleotide sequence ID" value="NZ_SPVH01000007.1"/>
</dbReference>
<dbReference type="GO" id="GO:0015627">
    <property type="term" value="C:type II protein secretion system complex"/>
    <property type="evidence" value="ECO:0007669"/>
    <property type="project" value="InterPro"/>
</dbReference>
<evidence type="ECO:0000256" key="6">
    <source>
        <dbReference type="ARBA" id="ARBA00022692"/>
    </source>
</evidence>
<proteinExistence type="inferred from homology"/>
<keyword evidence="7" id="KW-0653">Protein transport</keyword>
<keyword evidence="6" id="KW-0812">Transmembrane</keyword>
<evidence type="ECO:0000256" key="7">
    <source>
        <dbReference type="ARBA" id="ARBA00022927"/>
    </source>
</evidence>
<dbReference type="GO" id="GO:0009276">
    <property type="term" value="C:Gram-negative-bacterium-type cell wall"/>
    <property type="evidence" value="ECO:0007669"/>
    <property type="project" value="InterPro"/>
</dbReference>
<protein>
    <recommendedName>
        <fullName evidence="14">GspL cytoplasmic actin-ATPase-like domain-containing protein</fullName>
    </recommendedName>
</protein>
<dbReference type="GO" id="GO:0005886">
    <property type="term" value="C:plasma membrane"/>
    <property type="evidence" value="ECO:0007669"/>
    <property type="project" value="UniProtKB-SubCell"/>
</dbReference>
<comment type="similarity">
    <text evidence="2">Belongs to the GSP L family.</text>
</comment>
<evidence type="ECO:0000313" key="13">
    <source>
        <dbReference type="Proteomes" id="UP000298216"/>
    </source>
</evidence>
<dbReference type="InterPro" id="IPR007812">
    <property type="entry name" value="T2SS_protein-GspL"/>
</dbReference>
<keyword evidence="8" id="KW-1133">Transmembrane helix</keyword>
<evidence type="ECO:0000313" key="12">
    <source>
        <dbReference type="EMBL" id="TFW10932.1"/>
    </source>
</evidence>
<dbReference type="EMBL" id="SPVH01000007">
    <property type="protein sequence ID" value="TFW10932.1"/>
    <property type="molecule type" value="Genomic_DNA"/>
</dbReference>
<accession>A0A4Y9RPW6</accession>
<feature type="domain" description="GspL cytoplasmic actin-ATPase-like" evidence="10">
    <location>
        <begin position="51"/>
        <end position="147"/>
    </location>
</feature>
<evidence type="ECO:0000256" key="1">
    <source>
        <dbReference type="ARBA" id="ARBA00004377"/>
    </source>
</evidence>
<keyword evidence="13" id="KW-1185">Reference proteome</keyword>
<dbReference type="OrthoDB" id="7207161at2"/>
<reference evidence="12 13" key="1">
    <citation type="submission" date="2019-03" db="EMBL/GenBank/DDBJ databases">
        <title>Draft genome of Brevundimonas sp. a heavy metal resistant soil bacteria.</title>
        <authorList>
            <person name="Soto J."/>
        </authorList>
    </citation>
    <scope>NUCLEOTIDE SEQUENCE [LARGE SCALE GENOMIC DNA]</scope>
    <source>
        <strain evidence="12 13">B-10</strain>
    </source>
</reference>
<organism evidence="12 13">
    <name type="scientific">Brevundimonas intermedia</name>
    <dbReference type="NCBI Taxonomy" id="74315"/>
    <lineage>
        <taxon>Bacteria</taxon>
        <taxon>Pseudomonadati</taxon>
        <taxon>Pseudomonadota</taxon>
        <taxon>Alphaproteobacteria</taxon>
        <taxon>Caulobacterales</taxon>
        <taxon>Caulobacteraceae</taxon>
        <taxon>Brevundimonas</taxon>
    </lineage>
</organism>
<dbReference type="InterPro" id="IPR024230">
    <property type="entry name" value="GspL_cyto_dom"/>
</dbReference>
<keyword evidence="5" id="KW-0997">Cell inner membrane</keyword>
<evidence type="ECO:0000256" key="8">
    <source>
        <dbReference type="ARBA" id="ARBA00022989"/>
    </source>
</evidence>
<gene>
    <name evidence="12" type="ORF">EGY25_14630</name>
</gene>
<feature type="domain" description="GspL periplasmic" evidence="11">
    <location>
        <begin position="217"/>
        <end position="363"/>
    </location>
</feature>
<evidence type="ECO:0000256" key="2">
    <source>
        <dbReference type="ARBA" id="ARBA00005318"/>
    </source>
</evidence>
<keyword evidence="4" id="KW-1003">Cell membrane</keyword>
<evidence type="ECO:0008006" key="14">
    <source>
        <dbReference type="Google" id="ProtNLM"/>
    </source>
</evidence>
<dbReference type="NCBIfam" id="TIGR01709">
    <property type="entry name" value="typeII_sec_gspL"/>
    <property type="match status" value="1"/>
</dbReference>
<dbReference type="Pfam" id="PF05134">
    <property type="entry name" value="T2SSL"/>
    <property type="match status" value="1"/>
</dbReference>
<dbReference type="InterPro" id="IPR025691">
    <property type="entry name" value="GspL_pp_dom"/>
</dbReference>
<evidence type="ECO:0000259" key="10">
    <source>
        <dbReference type="Pfam" id="PF05134"/>
    </source>
</evidence>
<dbReference type="SUPFAM" id="SSF53067">
    <property type="entry name" value="Actin-like ATPase domain"/>
    <property type="match status" value="1"/>
</dbReference>
<keyword evidence="3" id="KW-0813">Transport</keyword>
<dbReference type="GO" id="GO:0015628">
    <property type="term" value="P:protein secretion by the type II secretion system"/>
    <property type="evidence" value="ECO:0007669"/>
    <property type="project" value="InterPro"/>
</dbReference>
<name>A0A4Y9RPW6_9CAUL</name>
<dbReference type="Proteomes" id="UP000298216">
    <property type="component" value="Unassembled WGS sequence"/>
</dbReference>